<protein>
    <recommendedName>
        <fullName evidence="1">Calcineurin-like phosphoesterase domain-containing protein</fullName>
    </recommendedName>
</protein>
<dbReference type="InterPro" id="IPR029052">
    <property type="entry name" value="Metallo-depent_PP-like"/>
</dbReference>
<dbReference type="AlphaFoldDB" id="A0A382LRD3"/>
<reference evidence="2" key="1">
    <citation type="submission" date="2018-05" db="EMBL/GenBank/DDBJ databases">
        <authorList>
            <person name="Lanie J.A."/>
            <person name="Ng W.-L."/>
            <person name="Kazmierczak K.M."/>
            <person name="Andrzejewski T.M."/>
            <person name="Davidsen T.M."/>
            <person name="Wayne K.J."/>
            <person name="Tettelin H."/>
            <person name="Glass J.I."/>
            <person name="Rusch D."/>
            <person name="Podicherti R."/>
            <person name="Tsui H.-C.T."/>
            <person name="Winkler M.E."/>
        </authorList>
    </citation>
    <scope>NUCLEOTIDE SEQUENCE</scope>
</reference>
<gene>
    <name evidence="2" type="ORF">METZ01_LOCUS292178</name>
</gene>
<name>A0A382LRD3_9ZZZZ</name>
<feature type="domain" description="Calcineurin-like phosphoesterase" evidence="1">
    <location>
        <begin position="31"/>
        <end position="187"/>
    </location>
</feature>
<dbReference type="GO" id="GO:0016787">
    <property type="term" value="F:hydrolase activity"/>
    <property type="evidence" value="ECO:0007669"/>
    <property type="project" value="InterPro"/>
</dbReference>
<dbReference type="InterPro" id="IPR004843">
    <property type="entry name" value="Calcineurin-like_PHP"/>
</dbReference>
<organism evidence="2">
    <name type="scientific">marine metagenome</name>
    <dbReference type="NCBI Taxonomy" id="408172"/>
    <lineage>
        <taxon>unclassified sequences</taxon>
        <taxon>metagenomes</taxon>
        <taxon>ecological metagenomes</taxon>
    </lineage>
</organism>
<accession>A0A382LRD3</accession>
<sequence>MKGASMHNKHLQSENDSETIIAIDGLAQELTLLHITDSHMATADDRDPDALEDAARFEKLFETRTPNNVPTRQLFQEALAHSNTIGADATLLTGDIIHFPSHAALEWIEQGVQSLQSPYLYTLGNHDWYFPYLEWNDDTRLAHYPRFNHLTNNTPAAQALDLADIRLIAIDNSNYHLTPEQLAFLRQQLATDRPCLLFIHIPIAIPSLIPAVIEVWKEPIVMAADGWSKEG</sequence>
<evidence type="ECO:0000313" key="2">
    <source>
        <dbReference type="EMBL" id="SVC39324.1"/>
    </source>
</evidence>
<dbReference type="Gene3D" id="3.60.21.10">
    <property type="match status" value="1"/>
</dbReference>
<dbReference type="EMBL" id="UINC01088791">
    <property type="protein sequence ID" value="SVC39324.1"/>
    <property type="molecule type" value="Genomic_DNA"/>
</dbReference>
<evidence type="ECO:0000259" key="1">
    <source>
        <dbReference type="Pfam" id="PF00149"/>
    </source>
</evidence>
<dbReference type="SUPFAM" id="SSF56300">
    <property type="entry name" value="Metallo-dependent phosphatases"/>
    <property type="match status" value="1"/>
</dbReference>
<feature type="non-terminal residue" evidence="2">
    <location>
        <position position="231"/>
    </location>
</feature>
<dbReference type="Pfam" id="PF00149">
    <property type="entry name" value="Metallophos"/>
    <property type="match status" value="1"/>
</dbReference>
<proteinExistence type="predicted"/>